<name>A0AAD4TY82_OVIAM</name>
<comment type="caution">
    <text evidence="2">The sequence shown here is derived from an EMBL/GenBank/DDBJ whole genome shotgun (WGS) entry which is preliminary data.</text>
</comment>
<dbReference type="AlphaFoldDB" id="A0AAD4TY82"/>
<accession>A0AAD4TY82</accession>
<proteinExistence type="predicted"/>
<sequence length="99" mass="10932">MSRALGSGRGPLRTTLFWLLKPTFSPFLPTSSPAQPLDMAIHGAHRALRQCCVNNRSSKLTTDPRQQEPAMEKELRGPRDELQSTAVNHTFRAGGLATF</sequence>
<feature type="compositionally biased region" description="Polar residues" evidence="1">
    <location>
        <begin position="55"/>
        <end position="64"/>
    </location>
</feature>
<evidence type="ECO:0000256" key="1">
    <source>
        <dbReference type="SAM" id="MobiDB-lite"/>
    </source>
</evidence>
<protein>
    <submittedName>
        <fullName evidence="2">Uncharacterized protein</fullName>
    </submittedName>
</protein>
<feature type="region of interest" description="Disordered" evidence="1">
    <location>
        <begin position="55"/>
        <end position="79"/>
    </location>
</feature>
<organism evidence="2 3">
    <name type="scientific">Ovis ammon polii</name>
    <dbReference type="NCBI Taxonomy" id="230172"/>
    <lineage>
        <taxon>Eukaryota</taxon>
        <taxon>Metazoa</taxon>
        <taxon>Chordata</taxon>
        <taxon>Craniata</taxon>
        <taxon>Vertebrata</taxon>
        <taxon>Euteleostomi</taxon>
        <taxon>Mammalia</taxon>
        <taxon>Eutheria</taxon>
        <taxon>Laurasiatheria</taxon>
        <taxon>Artiodactyla</taxon>
        <taxon>Ruminantia</taxon>
        <taxon>Pecora</taxon>
        <taxon>Bovidae</taxon>
        <taxon>Caprinae</taxon>
        <taxon>Ovis</taxon>
    </lineage>
</organism>
<evidence type="ECO:0000313" key="2">
    <source>
        <dbReference type="EMBL" id="KAI4535566.1"/>
    </source>
</evidence>
<evidence type="ECO:0000313" key="3">
    <source>
        <dbReference type="Proteomes" id="UP001214576"/>
    </source>
</evidence>
<dbReference type="EMBL" id="JAKZEL010000018">
    <property type="protein sequence ID" value="KAI4535566.1"/>
    <property type="molecule type" value="Genomic_DNA"/>
</dbReference>
<gene>
    <name evidence="2" type="ORF">MG293_014792</name>
</gene>
<feature type="compositionally biased region" description="Basic and acidic residues" evidence="1">
    <location>
        <begin position="70"/>
        <end position="79"/>
    </location>
</feature>
<dbReference type="Proteomes" id="UP001214576">
    <property type="component" value="Unassembled WGS sequence"/>
</dbReference>
<reference evidence="2" key="1">
    <citation type="submission" date="2022-03" db="EMBL/GenBank/DDBJ databases">
        <title>Genomic analyses of argali, domestic sheep and their hybrids provide insights into chromosomal evolution, heterosis and genetic basis of agronomic traits.</title>
        <authorList>
            <person name="Li M."/>
        </authorList>
    </citation>
    <scope>NUCLEOTIDE SEQUENCE</scope>
    <source>
        <strain evidence="2">CAU-MHL-2022a</strain>
        <tissue evidence="2">Skin</tissue>
    </source>
</reference>
<keyword evidence="3" id="KW-1185">Reference proteome</keyword>